<evidence type="ECO:0000313" key="3">
    <source>
        <dbReference type="Proteomes" id="UP000029990"/>
    </source>
</evidence>
<organism evidence="2 3">
    <name type="scientific">Knoellia flava TL1</name>
    <dbReference type="NCBI Taxonomy" id="1385518"/>
    <lineage>
        <taxon>Bacteria</taxon>
        <taxon>Bacillati</taxon>
        <taxon>Actinomycetota</taxon>
        <taxon>Actinomycetes</taxon>
        <taxon>Micrococcales</taxon>
        <taxon>Intrasporangiaceae</taxon>
        <taxon>Knoellia</taxon>
    </lineage>
</organism>
<feature type="transmembrane region" description="Helical" evidence="1">
    <location>
        <begin position="21"/>
        <end position="54"/>
    </location>
</feature>
<dbReference type="EMBL" id="AVPI01000067">
    <property type="protein sequence ID" value="KGN29104.1"/>
    <property type="molecule type" value="Genomic_DNA"/>
</dbReference>
<sequence length="120" mass="13952">MFFAAQVFNFVGFKWRALGSTVGIAMALVVLAVAPPAWEAGVFGWFLACAGLIGKWAREVNYDIEARKEKGKRLLAWDFFGLNVVLNPFFIALYRRRMFRDKWSLKRVRRESFSVPEWLR</sequence>
<evidence type="ECO:0000313" key="2">
    <source>
        <dbReference type="EMBL" id="KGN29104.1"/>
    </source>
</evidence>
<keyword evidence="1" id="KW-0812">Transmembrane</keyword>
<feature type="transmembrane region" description="Helical" evidence="1">
    <location>
        <begin position="74"/>
        <end position="94"/>
    </location>
</feature>
<protein>
    <submittedName>
        <fullName evidence="2">Uncharacterized protein</fullName>
    </submittedName>
</protein>
<evidence type="ECO:0000256" key="1">
    <source>
        <dbReference type="SAM" id="Phobius"/>
    </source>
</evidence>
<comment type="caution">
    <text evidence="2">The sequence shown here is derived from an EMBL/GenBank/DDBJ whole genome shotgun (WGS) entry which is preliminary data.</text>
</comment>
<keyword evidence="1" id="KW-0472">Membrane</keyword>
<accession>A0ABR4XA16</accession>
<reference evidence="2 3" key="1">
    <citation type="submission" date="2013-08" db="EMBL/GenBank/DDBJ databases">
        <title>The genome sequence of Knoellia flava.</title>
        <authorList>
            <person name="Zhu W."/>
            <person name="Wang G."/>
        </authorList>
    </citation>
    <scope>NUCLEOTIDE SEQUENCE [LARGE SCALE GENOMIC DNA]</scope>
    <source>
        <strain evidence="2 3">TL1</strain>
    </source>
</reference>
<keyword evidence="3" id="KW-1185">Reference proteome</keyword>
<dbReference type="Proteomes" id="UP000029990">
    <property type="component" value="Unassembled WGS sequence"/>
</dbReference>
<keyword evidence="1" id="KW-1133">Transmembrane helix</keyword>
<proteinExistence type="predicted"/>
<gene>
    <name evidence="2" type="ORF">N798_15940</name>
</gene>
<name>A0ABR4XA16_9MICO</name>